<dbReference type="EMBL" id="LT854255">
    <property type="protein sequence ID" value="SMR49295.1"/>
    <property type="molecule type" value="Genomic_DNA"/>
</dbReference>
<dbReference type="SUPFAM" id="SSF55961">
    <property type="entry name" value="Bet v1-like"/>
    <property type="match status" value="1"/>
</dbReference>
<sequence length="216" mass="23980">MSTTTWPPAEGLCSPTVSRKDAVFSIYASTTISASAASVLETVLNVSSYPQWNTFIPKASITSQPADSDSPDDHSHMQVGSIMTFHAVMNSSKPQSATETSLQVTDISTPEKKSTYISQETLDSEPAYTADLDKVYRVCWKSYGGFASRGLRSERFHEIIVKSENECEVRTWEVMGGALANVVKWMYHKTLQQKFRLWVDDLKKYCEGGQAVPSTQ</sequence>
<evidence type="ECO:0000313" key="1">
    <source>
        <dbReference type="EMBL" id="SMR49295.1"/>
    </source>
</evidence>
<gene>
    <name evidence="1" type="ORF">ZT1E4_G4687</name>
</gene>
<name>A0A2H1G6W3_ZYMTR</name>
<evidence type="ECO:0008006" key="3">
    <source>
        <dbReference type="Google" id="ProtNLM"/>
    </source>
</evidence>
<dbReference type="Proteomes" id="UP000245764">
    <property type="component" value="Chromosome 3"/>
</dbReference>
<evidence type="ECO:0000313" key="2">
    <source>
        <dbReference type="Proteomes" id="UP000245764"/>
    </source>
</evidence>
<proteinExistence type="predicted"/>
<dbReference type="InterPro" id="IPR023393">
    <property type="entry name" value="START-like_dom_sf"/>
</dbReference>
<protein>
    <recommendedName>
        <fullName evidence="3">Coenzyme Q-binding protein COQ10 START domain-containing protein</fullName>
    </recommendedName>
</protein>
<dbReference type="CDD" id="cd07822">
    <property type="entry name" value="SRPBCC_4"/>
    <property type="match status" value="1"/>
</dbReference>
<dbReference type="AlphaFoldDB" id="A0A2H1G6W3"/>
<reference evidence="2" key="1">
    <citation type="submission" date="2017-05" db="EMBL/GenBank/DDBJ databases">
        <authorList>
            <person name="Song R."/>
            <person name="Chenine A.L."/>
            <person name="Ruprecht R.M."/>
        </authorList>
    </citation>
    <scope>NUCLEOTIDE SEQUENCE [LARGE SCALE GENOMIC DNA]</scope>
</reference>
<dbReference type="Gene3D" id="3.30.530.20">
    <property type="match status" value="1"/>
</dbReference>
<organism evidence="1 2">
    <name type="scientific">Zymoseptoria tritici ST99CH_1E4</name>
    <dbReference type="NCBI Taxonomy" id="1276532"/>
    <lineage>
        <taxon>Eukaryota</taxon>
        <taxon>Fungi</taxon>
        <taxon>Dikarya</taxon>
        <taxon>Ascomycota</taxon>
        <taxon>Pezizomycotina</taxon>
        <taxon>Dothideomycetes</taxon>
        <taxon>Dothideomycetidae</taxon>
        <taxon>Mycosphaerellales</taxon>
        <taxon>Mycosphaerellaceae</taxon>
        <taxon>Zymoseptoria</taxon>
    </lineage>
</organism>
<accession>A0A2H1G6W3</accession>